<sequence>MASYYRVIPSASISELPVIAAAINLEPTTSWFTTKET</sequence>
<reference evidence="1 2" key="1">
    <citation type="submission" date="2016-11" db="EMBL/GenBank/DDBJ databases">
        <title>Whole Genome Sequencing of Mucilaginibacter polytrichastri RG4-7(T) isolated from the moss sample.</title>
        <authorList>
            <person name="Li Y."/>
        </authorList>
    </citation>
    <scope>NUCLEOTIDE SEQUENCE [LARGE SCALE GENOMIC DNA]</scope>
    <source>
        <strain evidence="1 2">RG4-7</strain>
    </source>
</reference>
<evidence type="ECO:0000313" key="2">
    <source>
        <dbReference type="Proteomes" id="UP000186720"/>
    </source>
</evidence>
<evidence type="ECO:0000313" key="1">
    <source>
        <dbReference type="EMBL" id="OKS85190.1"/>
    </source>
</evidence>
<dbReference type="Proteomes" id="UP000186720">
    <property type="component" value="Unassembled WGS sequence"/>
</dbReference>
<dbReference type="AlphaFoldDB" id="A0A1Q5ZTU7"/>
<organism evidence="1 2">
    <name type="scientific">Mucilaginibacter polytrichastri</name>
    <dbReference type="NCBI Taxonomy" id="1302689"/>
    <lineage>
        <taxon>Bacteria</taxon>
        <taxon>Pseudomonadati</taxon>
        <taxon>Bacteroidota</taxon>
        <taxon>Sphingobacteriia</taxon>
        <taxon>Sphingobacteriales</taxon>
        <taxon>Sphingobacteriaceae</taxon>
        <taxon>Mucilaginibacter</taxon>
    </lineage>
</organism>
<comment type="caution">
    <text evidence="1">The sequence shown here is derived from an EMBL/GenBank/DDBJ whole genome shotgun (WGS) entry which is preliminary data.</text>
</comment>
<accession>A0A1Q5ZTU7</accession>
<protein>
    <submittedName>
        <fullName evidence="1">Uncharacterized protein</fullName>
    </submittedName>
</protein>
<proteinExistence type="predicted"/>
<gene>
    <name evidence="1" type="ORF">RG47T_0634</name>
</gene>
<dbReference type="EMBL" id="MPPL01000001">
    <property type="protein sequence ID" value="OKS85190.1"/>
    <property type="molecule type" value="Genomic_DNA"/>
</dbReference>
<keyword evidence="2" id="KW-1185">Reference proteome</keyword>
<name>A0A1Q5ZTU7_9SPHI</name>